<name>A0A1C3E788_9PLAN</name>
<dbReference type="OrthoDB" id="9157385at2"/>
<dbReference type="AlphaFoldDB" id="A0A1C3E788"/>
<sequence length="128" mass="14453">MRTAINHWIKADRGISESTISNYHLWHYKPAAKSFEGLELPTGVQRLELYWANPETLAGLPVMQKLQVLQIHRCRNLRDLSELPRIAPNLQKLLTTTSSKIDATEGVVNHPALKEALIDGEFILGNND</sequence>
<organism evidence="1 2">
    <name type="scientific">Planctopirus hydrillae</name>
    <dbReference type="NCBI Taxonomy" id="1841610"/>
    <lineage>
        <taxon>Bacteria</taxon>
        <taxon>Pseudomonadati</taxon>
        <taxon>Planctomycetota</taxon>
        <taxon>Planctomycetia</taxon>
        <taxon>Planctomycetales</taxon>
        <taxon>Planctomycetaceae</taxon>
        <taxon>Planctopirus</taxon>
    </lineage>
</organism>
<comment type="caution">
    <text evidence="1">The sequence shown here is derived from an EMBL/GenBank/DDBJ whole genome shotgun (WGS) entry which is preliminary data.</text>
</comment>
<evidence type="ECO:0000313" key="2">
    <source>
        <dbReference type="Proteomes" id="UP000094828"/>
    </source>
</evidence>
<accession>A0A1C3E788</accession>
<dbReference type="Proteomes" id="UP000094828">
    <property type="component" value="Unassembled WGS sequence"/>
</dbReference>
<reference evidence="1 2" key="1">
    <citation type="submission" date="2016-05" db="EMBL/GenBank/DDBJ databases">
        <title>Genomic and physiological characterization of Planctopirus sp. isolated from fresh water lake.</title>
        <authorList>
            <person name="Subhash Y."/>
            <person name="Ramana C."/>
        </authorList>
    </citation>
    <scope>NUCLEOTIDE SEQUENCE [LARGE SCALE GENOMIC DNA]</scope>
    <source>
        <strain evidence="1 2">JC280</strain>
    </source>
</reference>
<dbReference type="RefSeq" id="WP_068850399.1">
    <property type="nucleotide sequence ID" value="NZ_LYDR01000144.1"/>
</dbReference>
<dbReference type="EMBL" id="LYDR01000144">
    <property type="protein sequence ID" value="ODA29118.1"/>
    <property type="molecule type" value="Genomic_DNA"/>
</dbReference>
<proteinExistence type="predicted"/>
<evidence type="ECO:0008006" key="3">
    <source>
        <dbReference type="Google" id="ProtNLM"/>
    </source>
</evidence>
<keyword evidence="2" id="KW-1185">Reference proteome</keyword>
<protein>
    <recommendedName>
        <fullName evidence="3">Leucine-rich repeat domain-containing protein</fullName>
    </recommendedName>
</protein>
<evidence type="ECO:0000313" key="1">
    <source>
        <dbReference type="EMBL" id="ODA29118.1"/>
    </source>
</evidence>
<gene>
    <name evidence="1" type="ORF">A6X21_09920</name>
</gene>